<dbReference type="EMBL" id="JAUEDM010000005">
    <property type="protein sequence ID" value="KAK3316014.1"/>
    <property type="molecule type" value="Genomic_DNA"/>
</dbReference>
<accession>A0AAE0HZY0</accession>
<organism evidence="2 3">
    <name type="scientific">Apodospora peruviana</name>
    <dbReference type="NCBI Taxonomy" id="516989"/>
    <lineage>
        <taxon>Eukaryota</taxon>
        <taxon>Fungi</taxon>
        <taxon>Dikarya</taxon>
        <taxon>Ascomycota</taxon>
        <taxon>Pezizomycotina</taxon>
        <taxon>Sordariomycetes</taxon>
        <taxon>Sordariomycetidae</taxon>
        <taxon>Sordariales</taxon>
        <taxon>Lasiosphaeriaceae</taxon>
        <taxon>Apodospora</taxon>
    </lineage>
</organism>
<dbReference type="Proteomes" id="UP001283341">
    <property type="component" value="Unassembled WGS sequence"/>
</dbReference>
<comment type="caution">
    <text evidence="2">The sequence shown here is derived from an EMBL/GenBank/DDBJ whole genome shotgun (WGS) entry which is preliminary data.</text>
</comment>
<sequence>MPGSTFSDCAFVVALAYILITVDRQSSIPACTNCRQTPVPLVPRNSPAHLDFGHCARIRFAFHPTFAITSFRRPGIEKRGAEPTCRQTRLISSWKFGEIQKQRVPHPGAPPQLPRLPPRPGSSICFCGLCFFASLNGSAIGAVAGLLMR</sequence>
<evidence type="ECO:0000313" key="3">
    <source>
        <dbReference type="Proteomes" id="UP001283341"/>
    </source>
</evidence>
<dbReference type="AlphaFoldDB" id="A0AAE0HZY0"/>
<evidence type="ECO:0000313" key="2">
    <source>
        <dbReference type="EMBL" id="KAK3316014.1"/>
    </source>
</evidence>
<evidence type="ECO:0000256" key="1">
    <source>
        <dbReference type="SAM" id="SignalP"/>
    </source>
</evidence>
<reference evidence="2" key="1">
    <citation type="journal article" date="2023" name="Mol. Phylogenet. Evol.">
        <title>Genome-scale phylogeny and comparative genomics of the fungal order Sordariales.</title>
        <authorList>
            <person name="Hensen N."/>
            <person name="Bonometti L."/>
            <person name="Westerberg I."/>
            <person name="Brannstrom I.O."/>
            <person name="Guillou S."/>
            <person name="Cros-Aarteil S."/>
            <person name="Calhoun S."/>
            <person name="Haridas S."/>
            <person name="Kuo A."/>
            <person name="Mondo S."/>
            <person name="Pangilinan J."/>
            <person name="Riley R."/>
            <person name="LaButti K."/>
            <person name="Andreopoulos B."/>
            <person name="Lipzen A."/>
            <person name="Chen C."/>
            <person name="Yan M."/>
            <person name="Daum C."/>
            <person name="Ng V."/>
            <person name="Clum A."/>
            <person name="Steindorff A."/>
            <person name="Ohm R.A."/>
            <person name="Martin F."/>
            <person name="Silar P."/>
            <person name="Natvig D.O."/>
            <person name="Lalanne C."/>
            <person name="Gautier V."/>
            <person name="Ament-Velasquez S.L."/>
            <person name="Kruys A."/>
            <person name="Hutchinson M.I."/>
            <person name="Powell A.J."/>
            <person name="Barry K."/>
            <person name="Miller A.N."/>
            <person name="Grigoriev I.V."/>
            <person name="Debuchy R."/>
            <person name="Gladieux P."/>
            <person name="Hiltunen Thoren M."/>
            <person name="Johannesson H."/>
        </authorList>
    </citation>
    <scope>NUCLEOTIDE SEQUENCE</scope>
    <source>
        <strain evidence="2">CBS 118394</strain>
    </source>
</reference>
<keyword evidence="1" id="KW-0732">Signal</keyword>
<evidence type="ECO:0008006" key="4">
    <source>
        <dbReference type="Google" id="ProtNLM"/>
    </source>
</evidence>
<feature type="signal peptide" evidence="1">
    <location>
        <begin position="1"/>
        <end position="24"/>
    </location>
</feature>
<keyword evidence="3" id="KW-1185">Reference proteome</keyword>
<proteinExistence type="predicted"/>
<protein>
    <recommendedName>
        <fullName evidence="4">Secreted protein</fullName>
    </recommendedName>
</protein>
<feature type="chain" id="PRO_5042145789" description="Secreted protein" evidence="1">
    <location>
        <begin position="25"/>
        <end position="149"/>
    </location>
</feature>
<gene>
    <name evidence="2" type="ORF">B0H66DRAFT_275204</name>
</gene>
<reference evidence="2" key="2">
    <citation type="submission" date="2023-06" db="EMBL/GenBank/DDBJ databases">
        <authorList>
            <consortium name="Lawrence Berkeley National Laboratory"/>
            <person name="Haridas S."/>
            <person name="Hensen N."/>
            <person name="Bonometti L."/>
            <person name="Westerberg I."/>
            <person name="Brannstrom I.O."/>
            <person name="Guillou S."/>
            <person name="Cros-Aarteil S."/>
            <person name="Calhoun S."/>
            <person name="Kuo A."/>
            <person name="Mondo S."/>
            <person name="Pangilinan J."/>
            <person name="Riley R."/>
            <person name="Labutti K."/>
            <person name="Andreopoulos B."/>
            <person name="Lipzen A."/>
            <person name="Chen C."/>
            <person name="Yanf M."/>
            <person name="Daum C."/>
            <person name="Ng V."/>
            <person name="Clum A."/>
            <person name="Steindorff A."/>
            <person name="Ohm R."/>
            <person name="Martin F."/>
            <person name="Silar P."/>
            <person name="Natvig D."/>
            <person name="Lalanne C."/>
            <person name="Gautier V."/>
            <person name="Ament-Velasquez S.L."/>
            <person name="Kruys A."/>
            <person name="Hutchinson M.I."/>
            <person name="Powell A.J."/>
            <person name="Barry K."/>
            <person name="Miller A.N."/>
            <person name="Grigoriev I.V."/>
            <person name="Debuchy R."/>
            <person name="Gladieux P."/>
            <person name="Thoren M.H."/>
            <person name="Johannesson H."/>
        </authorList>
    </citation>
    <scope>NUCLEOTIDE SEQUENCE</scope>
    <source>
        <strain evidence="2">CBS 118394</strain>
    </source>
</reference>
<name>A0AAE0HZY0_9PEZI</name>